<sequence length="138" mass="14944">MQPIPYLFFNGTCAEAMAFYASVLGTPPPEIMPFSAMPEEVRAQMPGVPADAVMHAGLDTGDGWIYGSDDPSSEAKPMEGCNIHLSLPTPEDARRVFDAFACGGEVRMPLEPAFWAPVFGTVSDKFGIRWMISADPQD</sequence>
<gene>
    <name evidence="2" type="ORF">EDD52_103381</name>
</gene>
<dbReference type="PANTHER" id="PTHR33990:SF1">
    <property type="entry name" value="PROTEIN YJDN"/>
    <property type="match status" value="1"/>
</dbReference>
<evidence type="ECO:0000313" key="3">
    <source>
        <dbReference type="Proteomes" id="UP000295696"/>
    </source>
</evidence>
<dbReference type="Gene3D" id="3.10.180.10">
    <property type="entry name" value="2,3-Dihydroxybiphenyl 1,2-Dioxygenase, domain 1"/>
    <property type="match status" value="1"/>
</dbReference>
<dbReference type="AlphaFoldDB" id="A0A4R3JIE0"/>
<proteinExistence type="predicted"/>
<dbReference type="Pfam" id="PF00903">
    <property type="entry name" value="Glyoxalase"/>
    <property type="match status" value="1"/>
</dbReference>
<dbReference type="PANTHER" id="PTHR33990">
    <property type="entry name" value="PROTEIN YJDN-RELATED"/>
    <property type="match status" value="1"/>
</dbReference>
<accession>A0A4R3JIE0</accession>
<dbReference type="OrthoDB" id="9795306at2"/>
<comment type="caution">
    <text evidence="2">The sequence shown here is derived from an EMBL/GenBank/DDBJ whole genome shotgun (WGS) entry which is preliminary data.</text>
</comment>
<protein>
    <submittedName>
        <fullName evidence="2">PhnB protein</fullName>
    </submittedName>
</protein>
<dbReference type="InterPro" id="IPR004360">
    <property type="entry name" value="Glyas_Fos-R_dOase_dom"/>
</dbReference>
<keyword evidence="3" id="KW-1185">Reference proteome</keyword>
<name>A0A4R3JIE0_9RHOB</name>
<dbReference type="SUPFAM" id="SSF54593">
    <property type="entry name" value="Glyoxalase/Bleomycin resistance protein/Dihydroxybiphenyl dioxygenase"/>
    <property type="match status" value="1"/>
</dbReference>
<dbReference type="Proteomes" id="UP000295696">
    <property type="component" value="Unassembled WGS sequence"/>
</dbReference>
<feature type="domain" description="Glyoxalase/fosfomycin resistance/dioxygenase" evidence="1">
    <location>
        <begin position="8"/>
        <end position="132"/>
    </location>
</feature>
<dbReference type="EMBL" id="SLZU01000003">
    <property type="protein sequence ID" value="TCS65959.1"/>
    <property type="molecule type" value="Genomic_DNA"/>
</dbReference>
<evidence type="ECO:0000313" key="2">
    <source>
        <dbReference type="EMBL" id="TCS65959.1"/>
    </source>
</evidence>
<dbReference type="CDD" id="cd06588">
    <property type="entry name" value="PhnB_like"/>
    <property type="match status" value="1"/>
</dbReference>
<dbReference type="InterPro" id="IPR029068">
    <property type="entry name" value="Glyas_Bleomycin-R_OHBP_Dase"/>
</dbReference>
<dbReference type="InterPro" id="IPR028973">
    <property type="entry name" value="PhnB-like"/>
</dbReference>
<evidence type="ECO:0000259" key="1">
    <source>
        <dbReference type="Pfam" id="PF00903"/>
    </source>
</evidence>
<dbReference type="RefSeq" id="WP_132243660.1">
    <property type="nucleotide sequence ID" value="NZ_SLZU01000003.1"/>
</dbReference>
<organism evidence="2 3">
    <name type="scientific">Primorskyibacter sedentarius</name>
    <dbReference type="NCBI Taxonomy" id="745311"/>
    <lineage>
        <taxon>Bacteria</taxon>
        <taxon>Pseudomonadati</taxon>
        <taxon>Pseudomonadota</taxon>
        <taxon>Alphaproteobacteria</taxon>
        <taxon>Rhodobacterales</taxon>
        <taxon>Roseobacteraceae</taxon>
        <taxon>Primorskyibacter</taxon>
    </lineage>
</organism>
<reference evidence="2 3" key="1">
    <citation type="submission" date="2019-03" db="EMBL/GenBank/DDBJ databases">
        <title>Genomic Encyclopedia of Type Strains, Phase IV (KMG-IV): sequencing the most valuable type-strain genomes for metagenomic binning, comparative biology and taxonomic classification.</title>
        <authorList>
            <person name="Goeker M."/>
        </authorList>
    </citation>
    <scope>NUCLEOTIDE SEQUENCE [LARGE SCALE GENOMIC DNA]</scope>
    <source>
        <strain evidence="2 3">DSM 104836</strain>
    </source>
</reference>